<comment type="caution">
    <text evidence="1">The sequence shown here is derived from an EMBL/GenBank/DDBJ whole genome shotgun (WGS) entry which is preliminary data.</text>
</comment>
<organism evidence="1 2">
    <name type="scientific">candidate division TA06 bacterium</name>
    <dbReference type="NCBI Taxonomy" id="2250710"/>
    <lineage>
        <taxon>Bacteria</taxon>
        <taxon>Bacteria division TA06</taxon>
    </lineage>
</organism>
<dbReference type="AlphaFoldDB" id="A0A660SF19"/>
<dbReference type="InterPro" id="IPR036583">
    <property type="entry name" value="23S_rRNA_IVS_sf"/>
</dbReference>
<dbReference type="SUPFAM" id="SSF158446">
    <property type="entry name" value="IVS-encoded protein-like"/>
    <property type="match status" value="1"/>
</dbReference>
<protein>
    <submittedName>
        <fullName evidence="1">Four helix bundle protein</fullName>
    </submittedName>
</protein>
<sequence>MTKKEEFIVVMKKRTKKFAVDIINFCDTLLTKKASAVITYQLVKSATSTGANYRAACKARSKKEFFSKICIVVEEVDESEYWLEVIQESNLSKNKDELVRLLKEANEMNKIMSKAKDSTYKNLNH</sequence>
<dbReference type="Proteomes" id="UP000271125">
    <property type="component" value="Unassembled WGS sequence"/>
</dbReference>
<accession>A0A660SF19</accession>
<dbReference type="PANTHER" id="PTHR38471:SF2">
    <property type="entry name" value="FOUR HELIX BUNDLE PROTEIN"/>
    <property type="match status" value="1"/>
</dbReference>
<dbReference type="InterPro" id="IPR012657">
    <property type="entry name" value="23S_rRNA-intervening_sequence"/>
</dbReference>
<dbReference type="NCBIfam" id="TIGR02436">
    <property type="entry name" value="four helix bundle protein"/>
    <property type="match status" value="1"/>
</dbReference>
<dbReference type="PANTHER" id="PTHR38471">
    <property type="entry name" value="FOUR HELIX BUNDLE PROTEIN"/>
    <property type="match status" value="1"/>
</dbReference>
<dbReference type="Gene3D" id="1.20.1440.60">
    <property type="entry name" value="23S rRNA-intervening sequence"/>
    <property type="match status" value="1"/>
</dbReference>
<dbReference type="Pfam" id="PF05635">
    <property type="entry name" value="23S_rRNA_IVP"/>
    <property type="match status" value="1"/>
</dbReference>
<proteinExistence type="predicted"/>
<reference evidence="1 2" key="1">
    <citation type="submission" date="2018-06" db="EMBL/GenBank/DDBJ databases">
        <title>Extensive metabolic versatility and redundancy in microbially diverse, dynamic hydrothermal sediments.</title>
        <authorList>
            <person name="Dombrowski N."/>
            <person name="Teske A."/>
            <person name="Baker B.J."/>
        </authorList>
    </citation>
    <scope>NUCLEOTIDE SEQUENCE [LARGE SCALE GENOMIC DNA]</scope>
    <source>
        <strain evidence="1">B10_G13</strain>
    </source>
</reference>
<dbReference type="PIRSF" id="PIRSF035652">
    <property type="entry name" value="CHP02436"/>
    <property type="match status" value="1"/>
</dbReference>
<evidence type="ECO:0000313" key="2">
    <source>
        <dbReference type="Proteomes" id="UP000271125"/>
    </source>
</evidence>
<gene>
    <name evidence="1" type="ORF">DRP43_04725</name>
</gene>
<dbReference type="EMBL" id="QNBD01000214">
    <property type="protein sequence ID" value="RKX69142.1"/>
    <property type="molecule type" value="Genomic_DNA"/>
</dbReference>
<evidence type="ECO:0000313" key="1">
    <source>
        <dbReference type="EMBL" id="RKX69142.1"/>
    </source>
</evidence>
<name>A0A660SF19_UNCT6</name>